<evidence type="ECO:0000259" key="9">
    <source>
        <dbReference type="PROSITE" id="PS51644"/>
    </source>
</evidence>
<dbReference type="GO" id="GO:0034587">
    <property type="term" value="P:piRNA processing"/>
    <property type="evidence" value="ECO:0007669"/>
    <property type="project" value="TreeGrafter"/>
</dbReference>
<protein>
    <submittedName>
        <fullName evidence="10">Tudor domain-containing protein 7B-like</fullName>
    </submittedName>
</protein>
<dbReference type="FunFam" id="2.30.30.140:FF:000065">
    <property type="entry name" value="tudor domain-containing protein 7"/>
    <property type="match status" value="1"/>
</dbReference>
<keyword evidence="11" id="KW-1185">Reference proteome</keyword>
<dbReference type="Pfam" id="PF12872">
    <property type="entry name" value="OST-HTH"/>
    <property type="match status" value="2"/>
</dbReference>
<dbReference type="Gene3D" id="2.40.50.90">
    <property type="match status" value="2"/>
</dbReference>
<keyword evidence="4" id="KW-0221">Differentiation</keyword>
<dbReference type="InterPro" id="IPR050621">
    <property type="entry name" value="Tudor_domain_containing"/>
</dbReference>
<evidence type="ECO:0000256" key="4">
    <source>
        <dbReference type="ARBA" id="ARBA00022782"/>
    </source>
</evidence>
<feature type="domain" description="HTH OST-type" evidence="9">
    <location>
        <begin position="3"/>
        <end position="76"/>
    </location>
</feature>
<comment type="subcellular location">
    <subcellularLocation>
        <location evidence="1">Cytoplasm</location>
    </subcellularLocation>
</comment>
<dbReference type="InterPro" id="IPR047449">
    <property type="entry name" value="Tudor_TDRD7_rpt3"/>
</dbReference>
<dbReference type="SMART" id="SM00333">
    <property type="entry name" value="TUDOR"/>
    <property type="match status" value="3"/>
</dbReference>
<dbReference type="Ensembl" id="ENSSORT00005055216.1">
    <property type="protein sequence ID" value="ENSSORP00005053946.1"/>
    <property type="gene ID" value="ENSSORG00005023783.1"/>
</dbReference>
<dbReference type="InterPro" id="IPR035437">
    <property type="entry name" value="SNase_OB-fold_sf"/>
</dbReference>
<dbReference type="InterPro" id="IPR025605">
    <property type="entry name" value="OST-HTH/LOTUS_dom"/>
</dbReference>
<evidence type="ECO:0000256" key="7">
    <source>
        <dbReference type="SAM" id="MobiDB-lite"/>
    </source>
</evidence>
<feature type="domain" description="HTH OST-type" evidence="9">
    <location>
        <begin position="181"/>
        <end position="251"/>
    </location>
</feature>
<name>A0A673CEE1_9TELE</name>
<dbReference type="SUPFAM" id="SSF63748">
    <property type="entry name" value="Tudor/PWWP/MBT"/>
    <property type="match status" value="3"/>
</dbReference>
<reference evidence="10" key="2">
    <citation type="submission" date="2025-08" db="UniProtKB">
        <authorList>
            <consortium name="Ensembl"/>
        </authorList>
    </citation>
    <scope>IDENTIFICATION</scope>
</reference>
<gene>
    <name evidence="10" type="primary">tdrd7b</name>
</gene>
<dbReference type="FunFam" id="2.30.30.140:FF:000045">
    <property type="entry name" value="tudor domain-containing protein 7 isoform X1"/>
    <property type="match status" value="1"/>
</dbReference>
<dbReference type="Proteomes" id="UP000472271">
    <property type="component" value="Chromosome 18"/>
</dbReference>
<feature type="compositionally biased region" description="Polar residues" evidence="7">
    <location>
        <begin position="257"/>
        <end position="293"/>
    </location>
</feature>
<evidence type="ECO:0000313" key="10">
    <source>
        <dbReference type="Ensembl" id="ENSSORP00005053946.1"/>
    </source>
</evidence>
<evidence type="ECO:0000313" key="11">
    <source>
        <dbReference type="Proteomes" id="UP000472271"/>
    </source>
</evidence>
<dbReference type="PROSITE" id="PS51644">
    <property type="entry name" value="HTH_OST"/>
    <property type="match status" value="3"/>
</dbReference>
<dbReference type="InterPro" id="IPR041966">
    <property type="entry name" value="LOTUS-like"/>
</dbReference>
<keyword evidence="2" id="KW-0963">Cytoplasm</keyword>
<dbReference type="Pfam" id="PF00567">
    <property type="entry name" value="TUDOR"/>
    <property type="match status" value="3"/>
</dbReference>
<dbReference type="CDD" id="cd20429">
    <property type="entry name" value="Tudor_TDRD7_rpt3"/>
    <property type="match status" value="1"/>
</dbReference>
<evidence type="ECO:0000256" key="6">
    <source>
        <dbReference type="ARBA" id="ARBA00022884"/>
    </source>
</evidence>
<reference evidence="10" key="1">
    <citation type="submission" date="2019-06" db="EMBL/GenBank/DDBJ databases">
        <authorList>
            <consortium name="Wellcome Sanger Institute Data Sharing"/>
        </authorList>
    </citation>
    <scope>NUCLEOTIDE SEQUENCE [LARGE SCALE GENOMIC DNA]</scope>
</reference>
<dbReference type="InterPro" id="IPR002999">
    <property type="entry name" value="Tudor"/>
</dbReference>
<reference evidence="10" key="3">
    <citation type="submission" date="2025-09" db="UniProtKB">
        <authorList>
            <consortium name="Ensembl"/>
        </authorList>
    </citation>
    <scope>IDENTIFICATION</scope>
</reference>
<evidence type="ECO:0000256" key="5">
    <source>
        <dbReference type="ARBA" id="ARBA00022871"/>
    </source>
</evidence>
<dbReference type="GO" id="GO:0043186">
    <property type="term" value="C:P granule"/>
    <property type="evidence" value="ECO:0007669"/>
    <property type="project" value="TreeGrafter"/>
</dbReference>
<evidence type="ECO:0000259" key="8">
    <source>
        <dbReference type="PROSITE" id="PS50304"/>
    </source>
</evidence>
<feature type="domain" description="HTH OST-type" evidence="9">
    <location>
        <begin position="319"/>
        <end position="389"/>
    </location>
</feature>
<keyword evidence="6" id="KW-0694">RNA-binding</keyword>
<feature type="compositionally biased region" description="Low complexity" evidence="7">
    <location>
        <begin position="294"/>
        <end position="309"/>
    </location>
</feature>
<feature type="domain" description="Tudor" evidence="8">
    <location>
        <begin position="465"/>
        <end position="523"/>
    </location>
</feature>
<dbReference type="InterPro" id="IPR047448">
    <property type="entry name" value="Tudor_TDRD7_rpt2"/>
</dbReference>
<proteinExistence type="predicted"/>
<dbReference type="GO" id="GO:0007283">
    <property type="term" value="P:spermatogenesis"/>
    <property type="evidence" value="ECO:0007669"/>
    <property type="project" value="UniProtKB-KW"/>
</dbReference>
<feature type="compositionally biased region" description="Basic and acidic residues" evidence="7">
    <location>
        <begin position="145"/>
        <end position="160"/>
    </location>
</feature>
<dbReference type="PROSITE" id="PS50304">
    <property type="entry name" value="TUDOR"/>
    <property type="match status" value="1"/>
</dbReference>
<dbReference type="InterPro" id="IPR037978">
    <property type="entry name" value="TDRD7_LOTUS_3"/>
</dbReference>
<dbReference type="PANTHER" id="PTHR22948:SF14">
    <property type="entry name" value="TUDOR DOMAIN-CONTAINING PROTEIN 7"/>
    <property type="match status" value="1"/>
</dbReference>
<dbReference type="CDD" id="cd09974">
    <property type="entry name" value="LOTUS_3_TDRD7"/>
    <property type="match status" value="1"/>
</dbReference>
<evidence type="ECO:0000256" key="1">
    <source>
        <dbReference type="ARBA" id="ARBA00004496"/>
    </source>
</evidence>
<feature type="compositionally biased region" description="Pro residues" evidence="7">
    <location>
        <begin position="310"/>
        <end position="319"/>
    </location>
</feature>
<evidence type="ECO:0000256" key="3">
    <source>
        <dbReference type="ARBA" id="ARBA00022737"/>
    </source>
</evidence>
<feature type="region of interest" description="Disordered" evidence="7">
    <location>
        <begin position="117"/>
        <end position="183"/>
    </location>
</feature>
<dbReference type="GO" id="GO:0030719">
    <property type="term" value="P:P granule organization"/>
    <property type="evidence" value="ECO:0007669"/>
    <property type="project" value="TreeGrafter"/>
</dbReference>
<feature type="region of interest" description="Disordered" evidence="7">
    <location>
        <begin position="257"/>
        <end position="321"/>
    </location>
</feature>
<keyword evidence="3" id="KW-0677">Repeat</keyword>
<dbReference type="Gene3D" id="3.30.420.610">
    <property type="entry name" value="LOTUS domain-like"/>
    <property type="match status" value="3"/>
</dbReference>
<dbReference type="CDD" id="cd09973">
    <property type="entry name" value="LOTUS_2_TDRD7"/>
    <property type="match status" value="1"/>
</dbReference>
<keyword evidence="5" id="KW-0744">Spermatogenesis</keyword>
<dbReference type="Gene3D" id="2.30.30.140">
    <property type="match status" value="3"/>
</dbReference>
<dbReference type="PANTHER" id="PTHR22948">
    <property type="entry name" value="TUDOR DOMAIN CONTAINING PROTEIN"/>
    <property type="match status" value="1"/>
</dbReference>
<accession>A0A673CEE1</accession>
<dbReference type="CDD" id="cd20428">
    <property type="entry name" value="Tudor_TDRD7_rpt2"/>
    <property type="match status" value="1"/>
</dbReference>
<sequence length="957" mass="107255">MADVELVKKMLRAVLQANKGGVSLSRLQSEYKELTGDQIPHKQMGHNNLDALLETMPSVVRMERNRSGEMMCFPSLANETTHIAKVVARQRSSKKTGRPHLVNTQMRVKPAAPLVLNAKPQTSLRQPNHRGRGGGRGGGGGRGAGHGDFRQTRDMKDGQSEGKTGVHPNKILSPGKGKPYNPQQVQSRIKEVLGKYSNGFWVSKLPQIYRELYKQDLPTEAIKDLETWTHICTVEKTCSSNPSELLLYPAKDKAVTNLNPSSTTAPTQSSNSPTNKPLQSPAQQRPSSTHLTRSSSHPPQSPTLSSSSSPSPPSSPTPLSPDLKVKLEELLIKYSNGLWAHALPKLFQDTYKTKLPGHVLENLHLLSDFCTIDYPMPDNPKRAILYRRKLKLRQELGRRLSNHAVPSLQIPKEEYPSVLVVEATNTNGVILRYIGEGYSQAQESMEDEMREFYGLNQSSPTPLSAPLSGQLVAVRAEEEEEILRAQVCEVLADKVKVYYVDHGFSEVISKAKVFDLQEKFFKLPFQATKCKLAGLEPFCQDPGVLKKFETMASGRILLAEILERGQIPLVVLYDTSQDDDVNINAACMKALQDKTLASPLQVNSAYMNVTVSSVCSDGTVYCQLPSRGLAKLNEILEKIETYFHSQVTSEFLVSRPFCGKRCLARYKSKWSRVEITNLHGSRVLDILFIDVGVQASVEVFELREIPPPFLRDLMAIPPQAVKCCLADLAVSVGSWTPEAVQWLREKVLNITDCSMKVKYSIFTLFNLSHGGNMDVYVSVACHPGHFVLQPWRDMYKLVVLMGEMILYYNKTEEKPLNIEKNQIYAAKVENSWHRVLVKGVLTNGLVSVYELDYGKHELVSCTQLRPLIKEFRQLPFQGITAQLAGVKPRQWSEEASIVFRNHVEKKPLVAQLEAIQEATNPWDRKLTVFLVDTSQEERDIWVHDIMAEFADELTNES</sequence>
<dbReference type="AlphaFoldDB" id="A0A673CEE1"/>
<evidence type="ECO:0000256" key="2">
    <source>
        <dbReference type="ARBA" id="ARBA00022490"/>
    </source>
</evidence>
<feature type="compositionally biased region" description="Gly residues" evidence="7">
    <location>
        <begin position="134"/>
        <end position="144"/>
    </location>
</feature>
<dbReference type="GO" id="GO:0003723">
    <property type="term" value="F:RNA binding"/>
    <property type="evidence" value="ECO:0007669"/>
    <property type="project" value="UniProtKB-KW"/>
</dbReference>
<organism evidence="10 11">
    <name type="scientific">Sphaeramia orbicularis</name>
    <name type="common">orbiculate cardinalfish</name>
    <dbReference type="NCBI Taxonomy" id="375764"/>
    <lineage>
        <taxon>Eukaryota</taxon>
        <taxon>Metazoa</taxon>
        <taxon>Chordata</taxon>
        <taxon>Craniata</taxon>
        <taxon>Vertebrata</taxon>
        <taxon>Euteleostomi</taxon>
        <taxon>Actinopterygii</taxon>
        <taxon>Neopterygii</taxon>
        <taxon>Teleostei</taxon>
        <taxon>Neoteleostei</taxon>
        <taxon>Acanthomorphata</taxon>
        <taxon>Gobiaria</taxon>
        <taxon>Kurtiformes</taxon>
        <taxon>Apogonoidei</taxon>
        <taxon>Apogonidae</taxon>
        <taxon>Apogoninae</taxon>
        <taxon>Sphaeramia</taxon>
    </lineage>
</organism>